<dbReference type="InterPro" id="IPR002885">
    <property type="entry name" value="PPR_rpt"/>
</dbReference>
<dbReference type="Proteomes" id="UP001345219">
    <property type="component" value="Chromosome 9"/>
</dbReference>
<reference evidence="3 4" key="1">
    <citation type="journal article" date="2023" name="Hortic Res">
        <title>Pangenome of water caltrop reveals structural variations and asymmetric subgenome divergence after allopolyploidization.</title>
        <authorList>
            <person name="Zhang X."/>
            <person name="Chen Y."/>
            <person name="Wang L."/>
            <person name="Yuan Y."/>
            <person name="Fang M."/>
            <person name="Shi L."/>
            <person name="Lu R."/>
            <person name="Comes H.P."/>
            <person name="Ma Y."/>
            <person name="Chen Y."/>
            <person name="Huang G."/>
            <person name="Zhou Y."/>
            <person name="Zheng Z."/>
            <person name="Qiu Y."/>
        </authorList>
    </citation>
    <scope>NUCLEOTIDE SEQUENCE [LARGE SCALE GENOMIC DNA]</scope>
    <source>
        <tissue evidence="3">Roots</tissue>
    </source>
</reference>
<feature type="repeat" description="PPR" evidence="2">
    <location>
        <begin position="15"/>
        <end position="50"/>
    </location>
</feature>
<name>A0AAN7GFQ7_9MYRT</name>
<keyword evidence="1" id="KW-0677">Repeat</keyword>
<organism evidence="3 4">
    <name type="scientific">Trapa incisa</name>
    <dbReference type="NCBI Taxonomy" id="236973"/>
    <lineage>
        <taxon>Eukaryota</taxon>
        <taxon>Viridiplantae</taxon>
        <taxon>Streptophyta</taxon>
        <taxon>Embryophyta</taxon>
        <taxon>Tracheophyta</taxon>
        <taxon>Spermatophyta</taxon>
        <taxon>Magnoliopsida</taxon>
        <taxon>eudicotyledons</taxon>
        <taxon>Gunneridae</taxon>
        <taxon>Pentapetalae</taxon>
        <taxon>rosids</taxon>
        <taxon>malvids</taxon>
        <taxon>Myrtales</taxon>
        <taxon>Lythraceae</taxon>
        <taxon>Trapa</taxon>
    </lineage>
</organism>
<gene>
    <name evidence="3" type="ORF">SAY87_011547</name>
</gene>
<sequence length="113" mass="12621">MASARRVFDAMKVKTTVTWNSLLAGYAKIPGKFMEARKLFGEIPEPDCVSSKALDMDIKVCDVMRKGLWPGQGTCSDIRAAVSTHQQFQRESSCEKVKLKHSRNQILLICTSV</sequence>
<proteinExistence type="predicted"/>
<dbReference type="Gene3D" id="1.25.40.10">
    <property type="entry name" value="Tetratricopeptide repeat domain"/>
    <property type="match status" value="1"/>
</dbReference>
<protein>
    <recommendedName>
        <fullName evidence="5">Pentatricopeptide repeat-containing protein</fullName>
    </recommendedName>
</protein>
<comment type="caution">
    <text evidence="3">The sequence shown here is derived from an EMBL/GenBank/DDBJ whole genome shotgun (WGS) entry which is preliminary data.</text>
</comment>
<dbReference type="EMBL" id="JAXIOK010000022">
    <property type="protein sequence ID" value="KAK4745235.1"/>
    <property type="molecule type" value="Genomic_DNA"/>
</dbReference>
<dbReference type="AlphaFoldDB" id="A0AAN7GFQ7"/>
<keyword evidence="4" id="KW-1185">Reference proteome</keyword>
<dbReference type="PROSITE" id="PS51375">
    <property type="entry name" value="PPR"/>
    <property type="match status" value="1"/>
</dbReference>
<accession>A0AAN7GFQ7</accession>
<evidence type="ECO:0000313" key="3">
    <source>
        <dbReference type="EMBL" id="KAK4745235.1"/>
    </source>
</evidence>
<evidence type="ECO:0000256" key="2">
    <source>
        <dbReference type="PROSITE-ProRule" id="PRU00708"/>
    </source>
</evidence>
<evidence type="ECO:0000256" key="1">
    <source>
        <dbReference type="ARBA" id="ARBA00022737"/>
    </source>
</evidence>
<evidence type="ECO:0008006" key="5">
    <source>
        <dbReference type="Google" id="ProtNLM"/>
    </source>
</evidence>
<dbReference type="InterPro" id="IPR011990">
    <property type="entry name" value="TPR-like_helical_dom_sf"/>
</dbReference>
<evidence type="ECO:0000313" key="4">
    <source>
        <dbReference type="Proteomes" id="UP001345219"/>
    </source>
</evidence>